<evidence type="ECO:0000313" key="3">
    <source>
        <dbReference type="Proteomes" id="UP000240493"/>
    </source>
</evidence>
<feature type="region of interest" description="Disordered" evidence="1">
    <location>
        <begin position="298"/>
        <end position="384"/>
    </location>
</feature>
<keyword evidence="3" id="KW-1185">Reference proteome</keyword>
<reference evidence="2 3" key="1">
    <citation type="submission" date="2016-07" db="EMBL/GenBank/DDBJ databases">
        <title>Multiple horizontal gene transfer events from other fungi enriched the ability of initially mycotrophic Trichoderma (Ascomycota) to feed on dead plant biomass.</title>
        <authorList>
            <consortium name="DOE Joint Genome Institute"/>
            <person name="Aerts A."/>
            <person name="Atanasova L."/>
            <person name="Chenthamara K."/>
            <person name="Zhang J."/>
            <person name="Grujic M."/>
            <person name="Henrissat B."/>
            <person name="Kuo A."/>
            <person name="Salamov A."/>
            <person name="Lipzen A."/>
            <person name="Labutti K."/>
            <person name="Barry K."/>
            <person name="Miao Y."/>
            <person name="Rahimi M.J."/>
            <person name="Shen Q."/>
            <person name="Grigoriev I.V."/>
            <person name="Kubicek C.P."/>
            <person name="Druzhinina I.S."/>
        </authorList>
    </citation>
    <scope>NUCLEOTIDE SEQUENCE [LARGE SCALE GENOMIC DNA]</scope>
    <source>
        <strain evidence="2 3">CBS 433.97</strain>
    </source>
</reference>
<feature type="region of interest" description="Disordered" evidence="1">
    <location>
        <begin position="59"/>
        <end position="93"/>
    </location>
</feature>
<name>A0A2T3Z6K4_TRIA4</name>
<protein>
    <submittedName>
        <fullName evidence="2">Uncharacterized protein</fullName>
    </submittedName>
</protein>
<evidence type="ECO:0000313" key="2">
    <source>
        <dbReference type="EMBL" id="PTB40433.1"/>
    </source>
</evidence>
<dbReference type="OrthoDB" id="47007at2759"/>
<gene>
    <name evidence="2" type="ORF">M441DRAFT_38184</name>
</gene>
<sequence>MVKRKSDDSAPLLWKNAKLQCQVIHDSNVTDTHPLHSTYSPPLSLACETSSAVPEDINYDSDGRINSSAAPNSPEADDGETTTAANESENNKDTATIKGSYSIFMIAWEDANGEKKQMKEIKGTELTLNMDTSANTAMFKLSTYITLKTSRRNSNKQRVYLLIPPERINTITTKISPHRRSTAADVPDDYALHFSLTQKPDFIGPRIHHIESKRGTQEQLALIQRLATITEFTIHLTSSDAIARRRKDFELITTIFSLENPKNRPYKDKKHGDLATLYAGKGGKVINMDEGLAHAEASLPPYPGRFLRSPIRSPPSRSKKRRLASNELQRPNLNNAILKLHASTSDNHTRFDNSDDQYVDEKRRRPSDERRRPHSDVNDDPHRLSLLHSIQTSLGGLHTRLDDIENQSRTRHEDLHTRLDDIENQYKTRFNTIEKSLGQIMDTLENLDAIHTPCRYNSVEKDSIGSIIQRVDESHDDFLTEFNWKFSDAIEDLKKQRIKGVTAISEEYTETAAKLDDKVISLRKALQNASDALSEFS</sequence>
<feature type="compositionally biased region" description="Polar residues" evidence="1">
    <location>
        <begin position="326"/>
        <end position="335"/>
    </location>
</feature>
<accession>A0A2T3Z6K4</accession>
<feature type="compositionally biased region" description="Basic and acidic residues" evidence="1">
    <location>
        <begin position="347"/>
        <end position="383"/>
    </location>
</feature>
<feature type="compositionally biased region" description="Polar residues" evidence="1">
    <location>
        <begin position="81"/>
        <end position="93"/>
    </location>
</feature>
<dbReference type="EMBL" id="KZ679263">
    <property type="protein sequence ID" value="PTB40433.1"/>
    <property type="molecule type" value="Genomic_DNA"/>
</dbReference>
<organism evidence="2 3">
    <name type="scientific">Trichoderma asperellum (strain ATCC 204424 / CBS 433.97 / NBRC 101777)</name>
    <dbReference type="NCBI Taxonomy" id="1042311"/>
    <lineage>
        <taxon>Eukaryota</taxon>
        <taxon>Fungi</taxon>
        <taxon>Dikarya</taxon>
        <taxon>Ascomycota</taxon>
        <taxon>Pezizomycotina</taxon>
        <taxon>Sordariomycetes</taxon>
        <taxon>Hypocreomycetidae</taxon>
        <taxon>Hypocreales</taxon>
        <taxon>Hypocreaceae</taxon>
        <taxon>Trichoderma</taxon>
    </lineage>
</organism>
<proteinExistence type="predicted"/>
<dbReference type="Proteomes" id="UP000240493">
    <property type="component" value="Unassembled WGS sequence"/>
</dbReference>
<dbReference type="AlphaFoldDB" id="A0A2T3Z6K4"/>
<evidence type="ECO:0000256" key="1">
    <source>
        <dbReference type="SAM" id="MobiDB-lite"/>
    </source>
</evidence>